<proteinExistence type="predicted"/>
<name>A0A0F0CMX2_9BACT</name>
<organism evidence="2 3">
    <name type="scientific">Candidatus Omnitrophus magneticus</name>
    <dbReference type="NCBI Taxonomy" id="1609969"/>
    <lineage>
        <taxon>Bacteria</taxon>
        <taxon>Pseudomonadati</taxon>
        <taxon>Candidatus Omnitrophota</taxon>
        <taxon>Candidatus Omnitrophus</taxon>
    </lineage>
</organism>
<keyword evidence="3" id="KW-1185">Reference proteome</keyword>
<feature type="domain" description="Polymerase nucleotidyl transferase" evidence="1">
    <location>
        <begin position="3"/>
        <end position="28"/>
    </location>
</feature>
<evidence type="ECO:0000313" key="2">
    <source>
        <dbReference type="EMBL" id="KJJ83349.1"/>
    </source>
</evidence>
<dbReference type="GO" id="GO:0016779">
    <property type="term" value="F:nucleotidyltransferase activity"/>
    <property type="evidence" value="ECO:0007669"/>
    <property type="project" value="InterPro"/>
</dbReference>
<dbReference type="InterPro" id="IPR002934">
    <property type="entry name" value="Polymerase_NTP_transf_dom"/>
</dbReference>
<comment type="caution">
    <text evidence="2">The sequence shown here is derived from an EMBL/GenBank/DDBJ whole genome shotgun (WGS) entry which is preliminary data.</text>
</comment>
<dbReference type="SUPFAM" id="SSF81301">
    <property type="entry name" value="Nucleotidyltransferase"/>
    <property type="match status" value="1"/>
</dbReference>
<dbReference type="EMBL" id="JYNY01000615">
    <property type="protein sequence ID" value="KJJ83349.1"/>
    <property type="molecule type" value="Genomic_DNA"/>
</dbReference>
<evidence type="ECO:0000259" key="1">
    <source>
        <dbReference type="Pfam" id="PF01909"/>
    </source>
</evidence>
<dbReference type="InterPro" id="IPR043519">
    <property type="entry name" value="NT_sf"/>
</dbReference>
<dbReference type="Pfam" id="PF01909">
    <property type="entry name" value="NTP_transf_2"/>
    <property type="match status" value="1"/>
</dbReference>
<dbReference type="Gene3D" id="3.30.460.10">
    <property type="entry name" value="Beta Polymerase, domain 2"/>
    <property type="match status" value="1"/>
</dbReference>
<accession>A0A0F0CMX2</accession>
<dbReference type="Proteomes" id="UP000033428">
    <property type="component" value="Unassembled WGS sequence"/>
</dbReference>
<dbReference type="CDD" id="cd05403">
    <property type="entry name" value="NT_KNTase_like"/>
    <property type="match status" value="1"/>
</dbReference>
<dbReference type="AlphaFoldDB" id="A0A0F0CMX2"/>
<gene>
    <name evidence="2" type="ORF">OMAG_002778</name>
</gene>
<reference evidence="2 3" key="1">
    <citation type="submission" date="2015-02" db="EMBL/GenBank/DDBJ databases">
        <title>Single-cell genomics of uncultivated deep-branching MTB reveals a conserved set of magnetosome genes.</title>
        <authorList>
            <person name="Kolinko S."/>
            <person name="Richter M."/>
            <person name="Glockner F.O."/>
            <person name="Brachmann A."/>
            <person name="Schuler D."/>
        </authorList>
    </citation>
    <scope>NUCLEOTIDE SEQUENCE [LARGE SCALE GENOMIC DNA]</scope>
    <source>
        <strain evidence="2">SKK-01</strain>
    </source>
</reference>
<sequence length="47" mass="5362">MVKKYKFIKSVGLYGSCAKGENNEESDLTINPLAVEDIISWWSNNLR</sequence>
<protein>
    <recommendedName>
        <fullName evidence="1">Polymerase nucleotidyl transferase domain-containing protein</fullName>
    </recommendedName>
</protein>
<evidence type="ECO:0000313" key="3">
    <source>
        <dbReference type="Proteomes" id="UP000033428"/>
    </source>
</evidence>